<dbReference type="SUPFAM" id="SSF81606">
    <property type="entry name" value="PP2C-like"/>
    <property type="match status" value="1"/>
</dbReference>
<evidence type="ECO:0000313" key="3">
    <source>
        <dbReference type="Proteomes" id="UP000095200"/>
    </source>
</evidence>
<dbReference type="EMBL" id="BDFE01000015">
    <property type="protein sequence ID" value="GAU08639.1"/>
    <property type="molecule type" value="Genomic_DNA"/>
</dbReference>
<evidence type="ECO:0000259" key="1">
    <source>
        <dbReference type="Pfam" id="PF13672"/>
    </source>
</evidence>
<organism evidence="2 3">
    <name type="scientific">Desulfoplanes formicivorans</name>
    <dbReference type="NCBI Taxonomy" id="1592317"/>
    <lineage>
        <taxon>Bacteria</taxon>
        <taxon>Pseudomonadati</taxon>
        <taxon>Thermodesulfobacteriota</taxon>
        <taxon>Desulfovibrionia</taxon>
        <taxon>Desulfovibrionales</taxon>
        <taxon>Desulfoplanaceae</taxon>
        <taxon>Desulfoplanes</taxon>
    </lineage>
</organism>
<dbReference type="InterPro" id="IPR036457">
    <property type="entry name" value="PPM-type-like_dom_sf"/>
</dbReference>
<name>A0A194AIR5_9BACT</name>
<proteinExistence type="predicted"/>
<reference evidence="3" key="1">
    <citation type="submission" date="2016-06" db="EMBL/GenBank/DDBJ databases">
        <title>Draft genome sequence of Desulfoplanes formicivorans strain Pf12B.</title>
        <authorList>
            <person name="Watanabe M."/>
            <person name="Kojima H."/>
            <person name="Fukui M."/>
        </authorList>
    </citation>
    <scope>NUCLEOTIDE SEQUENCE [LARGE SCALE GENOMIC DNA]</scope>
    <source>
        <strain evidence="3">Pf12B</strain>
    </source>
</reference>
<dbReference type="Pfam" id="PF13672">
    <property type="entry name" value="PP2C_2"/>
    <property type="match status" value="1"/>
</dbReference>
<comment type="caution">
    <text evidence="2">The sequence shown here is derived from an EMBL/GenBank/DDBJ whole genome shotgun (WGS) entry which is preliminary data.</text>
</comment>
<sequence length="290" mass="32110">MVFLQPSTTPIAQTTSRGNLTFESVNDQGSALLNEDHLLIGTHTFGVFDGASSLTPGRFHGMTGAWWASFLAWSVFAHEKEMSLTETARQANMKIRQAMIAHNVPCDQKLECWSTSAAVFRVKNQRLEWVQIGDSLVGMIHENGHAELLTPYHNHDRETLDHMSRLAAQGVDNVCQAAMPVIKKVRQGMNKEYGVLNGEQAALDFLHAGVVPARGIRHVIALTDGMFPPSQDPGNRFDFTAFASQFREQGLTGILQDIRAREQADPQCRLFPRFKQHDDATAVAVTLGKS</sequence>
<dbReference type="AlphaFoldDB" id="A0A194AIR5"/>
<accession>A0A194AIR5</accession>
<keyword evidence="3" id="KW-1185">Reference proteome</keyword>
<dbReference type="STRING" id="1592317.DPF_1353"/>
<evidence type="ECO:0000313" key="2">
    <source>
        <dbReference type="EMBL" id="GAU08639.1"/>
    </source>
</evidence>
<dbReference type="Proteomes" id="UP000095200">
    <property type="component" value="Unassembled WGS sequence"/>
</dbReference>
<gene>
    <name evidence="2" type="ORF">DPF_1353</name>
</gene>
<protein>
    <recommendedName>
        <fullName evidence="1">PPM-type phosphatase domain-containing protein</fullName>
    </recommendedName>
</protein>
<dbReference type="Gene3D" id="3.60.40.10">
    <property type="entry name" value="PPM-type phosphatase domain"/>
    <property type="match status" value="1"/>
</dbReference>
<dbReference type="InterPro" id="IPR001932">
    <property type="entry name" value="PPM-type_phosphatase-like_dom"/>
</dbReference>
<feature type="domain" description="PPM-type phosphatase" evidence="1">
    <location>
        <begin position="47"/>
        <end position="245"/>
    </location>
</feature>
<dbReference type="RefSeq" id="WP_176724194.1">
    <property type="nucleotide sequence ID" value="NZ_BDFE01000015.1"/>
</dbReference>